<dbReference type="GO" id="GO:0005737">
    <property type="term" value="C:cytoplasm"/>
    <property type="evidence" value="ECO:0007669"/>
    <property type="project" value="UniProtKB-SubCell"/>
</dbReference>
<dbReference type="Pfam" id="PF00206">
    <property type="entry name" value="Lyase_1"/>
    <property type="match status" value="1"/>
</dbReference>
<evidence type="ECO:0000259" key="6">
    <source>
        <dbReference type="Pfam" id="PF00206"/>
    </source>
</evidence>
<organism evidence="8 9">
    <name type="scientific">Mogibacterium timidum</name>
    <dbReference type="NCBI Taxonomy" id="35519"/>
    <lineage>
        <taxon>Bacteria</taxon>
        <taxon>Bacillati</taxon>
        <taxon>Bacillota</taxon>
        <taxon>Clostridia</taxon>
        <taxon>Peptostreptococcales</taxon>
        <taxon>Anaerovoracaceae</taxon>
        <taxon>Mogibacterium</taxon>
    </lineage>
</organism>
<evidence type="ECO:0000313" key="8">
    <source>
        <dbReference type="EMBL" id="NWO22494.1"/>
    </source>
</evidence>
<dbReference type="GO" id="GO:0006108">
    <property type="term" value="P:malate metabolic process"/>
    <property type="evidence" value="ECO:0007669"/>
    <property type="project" value="TreeGrafter"/>
</dbReference>
<dbReference type="GO" id="GO:0006106">
    <property type="term" value="P:fumarate metabolic process"/>
    <property type="evidence" value="ECO:0007669"/>
    <property type="project" value="InterPro"/>
</dbReference>
<dbReference type="RefSeq" id="WP_036381383.1">
    <property type="nucleotide sequence ID" value="NZ_CAUUGE010000002.1"/>
</dbReference>
<evidence type="ECO:0000256" key="4">
    <source>
        <dbReference type="ARBA" id="ARBA00023239"/>
    </source>
</evidence>
<evidence type="ECO:0000259" key="7">
    <source>
        <dbReference type="Pfam" id="PF10415"/>
    </source>
</evidence>
<feature type="active site" evidence="5">
    <location>
        <position position="311"/>
    </location>
</feature>
<dbReference type="FunFam" id="1.20.200.10:FF:000001">
    <property type="entry name" value="Fumarate hydratase, mitochondrial"/>
    <property type="match status" value="1"/>
</dbReference>
<dbReference type="InterPro" id="IPR000362">
    <property type="entry name" value="Fumarate_lyase_fam"/>
</dbReference>
<dbReference type="PROSITE" id="PS00163">
    <property type="entry name" value="FUMARATE_LYASES"/>
    <property type="match status" value="1"/>
</dbReference>
<dbReference type="UniPathway" id="UPA00223">
    <property type="reaction ID" value="UER01007"/>
</dbReference>
<comment type="catalytic activity">
    <reaction evidence="5">
        <text>(S)-malate = fumarate + H2O</text>
        <dbReference type="Rhea" id="RHEA:12460"/>
        <dbReference type="ChEBI" id="CHEBI:15377"/>
        <dbReference type="ChEBI" id="CHEBI:15589"/>
        <dbReference type="ChEBI" id="CHEBI:29806"/>
        <dbReference type="EC" id="4.2.1.2"/>
    </reaction>
</comment>
<dbReference type="Gene3D" id="1.20.200.10">
    <property type="entry name" value="Fumarase/aspartase (Central domain)"/>
    <property type="match status" value="1"/>
</dbReference>
<dbReference type="Gene3D" id="1.10.40.30">
    <property type="entry name" value="Fumarase/aspartase (C-terminal domain)"/>
    <property type="match status" value="1"/>
</dbReference>
<feature type="binding site" evidence="5">
    <location>
        <begin position="317"/>
        <end position="319"/>
    </location>
    <ligand>
        <name>substrate</name>
    </ligand>
</feature>
<dbReference type="Gene3D" id="1.10.275.10">
    <property type="entry name" value="Fumarase/aspartase (N-terminal domain)"/>
    <property type="match status" value="1"/>
</dbReference>
<feature type="site" description="Important for catalytic activity" evidence="5">
    <location>
        <position position="324"/>
    </location>
</feature>
<dbReference type="PANTHER" id="PTHR11444">
    <property type="entry name" value="ASPARTATEAMMONIA/ARGININOSUCCINATE/ADENYLOSUCCINATE LYASE"/>
    <property type="match status" value="1"/>
</dbReference>
<feature type="domain" description="Fumarase C C-terminal" evidence="7">
    <location>
        <begin position="402"/>
        <end position="453"/>
    </location>
</feature>
<dbReference type="SUPFAM" id="SSF48557">
    <property type="entry name" value="L-aspartase-like"/>
    <property type="match status" value="1"/>
</dbReference>
<feature type="binding site" evidence="5">
    <location>
        <position position="180"/>
    </location>
    <ligand>
        <name>substrate</name>
    </ligand>
</feature>
<feature type="binding site" evidence="5">
    <location>
        <position position="312"/>
    </location>
    <ligand>
        <name>substrate</name>
    </ligand>
</feature>
<dbReference type="PRINTS" id="PR00145">
    <property type="entry name" value="ARGSUCLYASE"/>
</dbReference>
<dbReference type="GO" id="GO:0008797">
    <property type="term" value="F:aspartate ammonia-lyase activity"/>
    <property type="evidence" value="ECO:0007669"/>
    <property type="project" value="UniProtKB-EC"/>
</dbReference>
<keyword evidence="3" id="KW-0028">Amino-acid biosynthesis</keyword>
<dbReference type="InterPro" id="IPR020557">
    <property type="entry name" value="Fumarate_lyase_CS"/>
</dbReference>
<protein>
    <recommendedName>
        <fullName evidence="5">Fumarate hydratase class II</fullName>
        <shortName evidence="5">Fumarase C</shortName>
        <ecNumber evidence="5">4.2.1.2</ecNumber>
    </recommendedName>
    <alternativeName>
        <fullName evidence="5">Aerobic fumarase</fullName>
    </alternativeName>
    <alternativeName>
        <fullName evidence="5">Iron-independent fumarase</fullName>
    </alternativeName>
</protein>
<dbReference type="CDD" id="cd01362">
    <property type="entry name" value="Fumarase_classII"/>
    <property type="match status" value="1"/>
</dbReference>
<evidence type="ECO:0000313" key="9">
    <source>
        <dbReference type="Proteomes" id="UP000526307"/>
    </source>
</evidence>
<keyword evidence="4 5" id="KW-0456">Lyase</keyword>
<dbReference type="Proteomes" id="UP000526307">
    <property type="component" value="Unassembled WGS sequence"/>
</dbReference>
<name>A0A7Y8VQ20_9FIRM</name>
<dbReference type="PRINTS" id="PR00149">
    <property type="entry name" value="FUMRATELYASE"/>
</dbReference>
<dbReference type="EMBL" id="JABXYR010000001">
    <property type="protein sequence ID" value="NWO22494.1"/>
    <property type="molecule type" value="Genomic_DNA"/>
</dbReference>
<dbReference type="FunFam" id="1.10.40.30:FF:000002">
    <property type="entry name" value="Fumarate hydratase class II"/>
    <property type="match status" value="1"/>
</dbReference>
<dbReference type="InterPro" id="IPR022761">
    <property type="entry name" value="Fumarate_lyase_N"/>
</dbReference>
<proteinExistence type="inferred from homology"/>
<keyword evidence="9" id="KW-1185">Reference proteome</keyword>
<comment type="function">
    <text evidence="5">Involved in the TCA cycle. Catalyzes the stereospecific interconversion of fumarate to L-malate.</text>
</comment>
<comment type="subcellular location">
    <subcellularLocation>
        <location evidence="5">Cytoplasm</location>
    </subcellularLocation>
</comment>
<accession>A0A7Y8VQ20</accession>
<dbReference type="InterPro" id="IPR024083">
    <property type="entry name" value="Fumarase/histidase_N"/>
</dbReference>
<dbReference type="PANTHER" id="PTHR11444:SF1">
    <property type="entry name" value="FUMARATE HYDRATASE, MITOCHONDRIAL"/>
    <property type="match status" value="1"/>
</dbReference>
<dbReference type="GO" id="GO:0004333">
    <property type="term" value="F:fumarate hydratase activity"/>
    <property type="evidence" value="ECO:0007669"/>
    <property type="project" value="UniProtKB-UniRule"/>
</dbReference>
<comment type="catalytic activity">
    <reaction evidence="1">
        <text>L-aspartate = fumarate + NH4(+)</text>
        <dbReference type="Rhea" id="RHEA:16601"/>
        <dbReference type="ChEBI" id="CHEBI:28938"/>
        <dbReference type="ChEBI" id="CHEBI:29806"/>
        <dbReference type="ChEBI" id="CHEBI:29991"/>
        <dbReference type="EC" id="4.3.1.1"/>
    </reaction>
</comment>
<feature type="binding site" evidence="5">
    <location>
        <begin position="132"/>
        <end position="134"/>
    </location>
    <ligand>
        <name>substrate</name>
    </ligand>
</feature>
<dbReference type="Pfam" id="PF10415">
    <property type="entry name" value="FumaraseC_C"/>
    <property type="match status" value="1"/>
</dbReference>
<feature type="binding site" evidence="5">
    <location>
        <begin position="96"/>
        <end position="98"/>
    </location>
    <ligand>
        <name>substrate</name>
    </ligand>
</feature>
<keyword evidence="5" id="KW-0816">Tricarboxylic acid cycle</keyword>
<dbReference type="EC" id="4.2.1.2" evidence="5"/>
<reference evidence="8 9" key="1">
    <citation type="submission" date="2020-06" db="EMBL/GenBank/DDBJ databases">
        <title>Mogibacterium timidum strain W9173 genomic sequence.</title>
        <authorList>
            <person name="Wade W.G."/>
            <person name="Johnston C.D."/>
            <person name="Chen T."/>
            <person name="Dewhirst F.E."/>
        </authorList>
    </citation>
    <scope>NUCLEOTIDE SEQUENCE [LARGE SCALE GENOMIC DNA]</scope>
    <source>
        <strain evidence="8 9">W9173</strain>
    </source>
</reference>
<dbReference type="InterPro" id="IPR008948">
    <property type="entry name" value="L-Aspartase-like"/>
</dbReference>
<gene>
    <name evidence="5" type="primary">fumC</name>
    <name evidence="8" type="ORF">HW270_00110</name>
</gene>
<feature type="binding site" description="in site B" evidence="5">
    <location>
        <begin position="122"/>
        <end position="125"/>
    </location>
    <ligand>
        <name>substrate</name>
    </ligand>
</feature>
<dbReference type="HAMAP" id="MF_00743">
    <property type="entry name" value="FumaraseC"/>
    <property type="match status" value="1"/>
</dbReference>
<dbReference type="FunFam" id="1.10.275.10:FF:000001">
    <property type="entry name" value="Fumarate hydratase, mitochondrial"/>
    <property type="match status" value="1"/>
</dbReference>
<feature type="active site" description="Proton donor/acceptor" evidence="5">
    <location>
        <position position="181"/>
    </location>
</feature>
<dbReference type="GO" id="GO:0006099">
    <property type="term" value="P:tricarboxylic acid cycle"/>
    <property type="evidence" value="ECO:0007669"/>
    <property type="project" value="UniProtKB-UniRule"/>
</dbReference>
<comment type="pathway">
    <text evidence="5">Carbohydrate metabolism; tricarboxylic acid cycle; (S)-malate from fumarate: step 1/1.</text>
</comment>
<comment type="similarity">
    <text evidence="2 5">Belongs to the class-II fumarase/aspartase family. Fumarase subfamily.</text>
</comment>
<dbReference type="InterPro" id="IPR005677">
    <property type="entry name" value="Fum_hydII"/>
</dbReference>
<dbReference type="InterPro" id="IPR018951">
    <property type="entry name" value="Fumarase_C_C"/>
</dbReference>
<comment type="caution">
    <text evidence="8">The sequence shown here is derived from an EMBL/GenBank/DDBJ whole genome shotgun (WGS) entry which is preliminary data.</text>
</comment>
<comment type="miscellaneous">
    <text evidence="5">There are 2 substrate-binding sites: the catalytic A site, and the non-catalytic B site that may play a role in the transfer of substrate or product between the active site and the solvent. Alternatively, the B site may bind allosteric effectors.</text>
</comment>
<dbReference type="AlphaFoldDB" id="A0A7Y8VQ20"/>
<dbReference type="GO" id="GO:0008652">
    <property type="term" value="P:amino acid biosynthetic process"/>
    <property type="evidence" value="ECO:0007669"/>
    <property type="project" value="UniProtKB-KW"/>
</dbReference>
<evidence type="ECO:0000256" key="5">
    <source>
        <dbReference type="HAMAP-Rule" id="MF_00743"/>
    </source>
</evidence>
<evidence type="ECO:0000256" key="2">
    <source>
        <dbReference type="ARBA" id="ARBA00009084"/>
    </source>
</evidence>
<feature type="domain" description="Fumarate lyase N-terminal" evidence="6">
    <location>
        <begin position="11"/>
        <end position="335"/>
    </location>
</feature>
<evidence type="ECO:0000256" key="3">
    <source>
        <dbReference type="ARBA" id="ARBA00022605"/>
    </source>
</evidence>
<evidence type="ECO:0000256" key="1">
    <source>
        <dbReference type="ARBA" id="ARBA00001494"/>
    </source>
</evidence>
<comment type="subunit">
    <text evidence="5">Homotetramer.</text>
</comment>
<keyword evidence="5" id="KW-0963">Cytoplasm</keyword>
<sequence length="457" mass="49432">MEYRIERDTMGEVKVPSDKLWGAQTQRSSMNFKVGRHMPVEIIRAFAYLKNAAACANMELGKLAPEKASYIMIICDQILNGELDDQFPLVVYQTGSGTQTNMNVNEVIAGRAREMAGMAVLHPNDDVNMSQSSNDTFPTAMSIAAVFVMEDRVLPALSQMIETLKGLEEKYMNVIKTGRTHLQDAVPMTFGQEVSGWRSMFEHDYCNLENSLAGLREIALGGTAIGTGLNAPPGFAERAAGALSDLTGKAFVTAHNKFHTLSSKDAYVFAHGALKGLAADLMKMANDIRWLSSGPRCGLGEIHIPENEPGSSIMPGKVNPTQTESATMVAVRVMGNDTVVGMAASQGNFELNVFMPVLIDAFIESANLLADSLISLDEHCVCGITVNEDKMNENASRSLMVAAALNLYIGYENAAKVAKKAYADNSTLCEAGVLLGLFTAEEYSEWVNLAEMAGIDK</sequence>